<dbReference type="InterPro" id="IPR057739">
    <property type="entry name" value="Glyco_hydro_29_N"/>
</dbReference>
<evidence type="ECO:0000256" key="1">
    <source>
        <dbReference type="ARBA" id="ARBA00004071"/>
    </source>
</evidence>
<sequence>MIDLNTIDAVIKAGPYCDTWESLSRVQVPSWFPDAKFGIFTHWGLYTVPEYRNEWYSRNMYIEGYPEFDHHRETFGPQSDFGYKDFIPMFTAERFNPDEWLDLFAAAGARYYFPVSEHHDGYQMYASDLSHWNTVETGPHRDIIGELREATLRHGLHFATSNHRAEHWWFMSHGREFDSDVRAAEPMHRGDFYWPAMPEPDNQDLFSVPRPTEEYLDDWLLRVCELIDNYRPEMLYFDWWIQHDAFKPYIKKLAAFYYNRGVEWDVPVIICYKQDGMAWGAGLYDVERGGLATATPYVWQTDTAIARNSWCYTNTLDYKSIAELIVTLVDTVSKNGNLLLNVGPRADGSIAAHDRELLESIGTWLDANGDGIYGTRPWKIAEEGPTHAAEGSFADQNALQYTAADWRFTAKDGDVYAFCLNPDGARTLTCAAFAAYHDGKVAPFHGIVTGVEQLGSGPVHYERTDDGLVIEPALRAGIATDVPLGFRISVK</sequence>
<dbReference type="RefSeq" id="WP_094730049.1">
    <property type="nucleotide sequence ID" value="NZ_MWWY01000026.1"/>
</dbReference>
<dbReference type="GO" id="GO:0016139">
    <property type="term" value="P:glycoside catabolic process"/>
    <property type="evidence" value="ECO:0007669"/>
    <property type="project" value="TreeGrafter"/>
</dbReference>
<dbReference type="AlphaFoldDB" id="A0A261FY87"/>
<dbReference type="EMBL" id="MWWY01000026">
    <property type="protein sequence ID" value="OZG63935.1"/>
    <property type="molecule type" value="Genomic_DNA"/>
</dbReference>
<dbReference type="InterPro" id="IPR013780">
    <property type="entry name" value="Glyco_hydro_b"/>
</dbReference>
<dbReference type="Gene3D" id="3.20.20.80">
    <property type="entry name" value="Glycosidases"/>
    <property type="match status" value="1"/>
</dbReference>
<protein>
    <recommendedName>
        <fullName evidence="3">alpha-L-fucosidase</fullName>
        <ecNumber evidence="3">3.2.1.51</ecNumber>
    </recommendedName>
</protein>
<feature type="domain" description="Glycoside hydrolase family 29 N-terminal" evidence="7">
    <location>
        <begin position="10"/>
        <end position="370"/>
    </location>
</feature>
<evidence type="ECO:0000259" key="7">
    <source>
        <dbReference type="Pfam" id="PF01120"/>
    </source>
</evidence>
<organism evidence="8 9">
    <name type="scientific">Bifidobacterium hapali</name>
    <dbReference type="NCBI Taxonomy" id="1630172"/>
    <lineage>
        <taxon>Bacteria</taxon>
        <taxon>Bacillati</taxon>
        <taxon>Actinomycetota</taxon>
        <taxon>Actinomycetes</taxon>
        <taxon>Bifidobacteriales</taxon>
        <taxon>Bifidobacteriaceae</taxon>
        <taxon>Bifidobacterium</taxon>
    </lineage>
</organism>
<dbReference type="SUPFAM" id="SSF51445">
    <property type="entry name" value="(Trans)glycosidases"/>
    <property type="match status" value="1"/>
</dbReference>
<dbReference type="EC" id="3.2.1.51" evidence="3"/>
<proteinExistence type="inferred from homology"/>
<dbReference type="PANTHER" id="PTHR10030">
    <property type="entry name" value="ALPHA-L-FUCOSIDASE"/>
    <property type="match status" value="1"/>
</dbReference>
<accession>A0A261FY87</accession>
<comment type="similarity">
    <text evidence="2">Belongs to the glycosyl hydrolase 29 family.</text>
</comment>
<keyword evidence="5" id="KW-0378">Hydrolase</keyword>
<dbReference type="GO" id="GO:0004560">
    <property type="term" value="F:alpha-L-fucosidase activity"/>
    <property type="evidence" value="ECO:0007669"/>
    <property type="project" value="InterPro"/>
</dbReference>
<dbReference type="Pfam" id="PF01120">
    <property type="entry name" value="Alpha_L_fucos"/>
    <property type="match status" value="1"/>
</dbReference>
<dbReference type="InterPro" id="IPR017853">
    <property type="entry name" value="GH"/>
</dbReference>
<dbReference type="Gene3D" id="2.60.40.1180">
    <property type="entry name" value="Golgi alpha-mannosidase II"/>
    <property type="match status" value="1"/>
</dbReference>
<evidence type="ECO:0000256" key="4">
    <source>
        <dbReference type="ARBA" id="ARBA00022729"/>
    </source>
</evidence>
<keyword evidence="4" id="KW-0732">Signal</keyword>
<evidence type="ECO:0000256" key="3">
    <source>
        <dbReference type="ARBA" id="ARBA00012662"/>
    </source>
</evidence>
<dbReference type="Proteomes" id="UP000216074">
    <property type="component" value="Unassembled WGS sequence"/>
</dbReference>
<dbReference type="InterPro" id="IPR016286">
    <property type="entry name" value="FUC_metazoa-typ"/>
</dbReference>
<evidence type="ECO:0000256" key="6">
    <source>
        <dbReference type="ARBA" id="ARBA00023295"/>
    </source>
</evidence>
<dbReference type="InterPro" id="IPR000933">
    <property type="entry name" value="Glyco_hydro_29"/>
</dbReference>
<evidence type="ECO:0000256" key="5">
    <source>
        <dbReference type="ARBA" id="ARBA00022801"/>
    </source>
</evidence>
<dbReference type="SMART" id="SM00812">
    <property type="entry name" value="Alpha_L_fucos"/>
    <property type="match status" value="1"/>
</dbReference>
<reference evidence="8 9" key="1">
    <citation type="journal article" date="2017" name="BMC Genomics">
        <title>Comparative genomic and phylogenomic analyses of the Bifidobacteriaceae family.</title>
        <authorList>
            <person name="Lugli G.A."/>
            <person name="Milani C."/>
            <person name="Turroni F."/>
            <person name="Duranti S."/>
            <person name="Mancabelli L."/>
            <person name="Mangifesta M."/>
            <person name="Ferrario C."/>
            <person name="Modesto M."/>
            <person name="Mattarelli P."/>
            <person name="Jiri K."/>
            <person name="van Sinderen D."/>
            <person name="Ventura M."/>
        </authorList>
    </citation>
    <scope>NUCLEOTIDE SEQUENCE [LARGE SCALE GENOMIC DNA]</scope>
    <source>
        <strain evidence="8 9">DSM 100202</strain>
    </source>
</reference>
<dbReference type="GO" id="GO:0006004">
    <property type="term" value="P:fucose metabolic process"/>
    <property type="evidence" value="ECO:0007669"/>
    <property type="project" value="InterPro"/>
</dbReference>
<dbReference type="PANTHER" id="PTHR10030:SF37">
    <property type="entry name" value="ALPHA-L-FUCOSIDASE-RELATED"/>
    <property type="match status" value="1"/>
</dbReference>
<dbReference type="OrthoDB" id="5526311at2"/>
<comment type="caution">
    <text evidence="8">The sequence shown here is derived from an EMBL/GenBank/DDBJ whole genome shotgun (WGS) entry which is preliminary data.</text>
</comment>
<dbReference type="GO" id="GO:0005764">
    <property type="term" value="C:lysosome"/>
    <property type="evidence" value="ECO:0007669"/>
    <property type="project" value="TreeGrafter"/>
</dbReference>
<evidence type="ECO:0000313" key="8">
    <source>
        <dbReference type="EMBL" id="OZG63935.1"/>
    </source>
</evidence>
<keyword evidence="6" id="KW-0326">Glycosidase</keyword>
<name>A0A261FY87_9BIFI</name>
<gene>
    <name evidence="8" type="ORF">BHAP_1438</name>
</gene>
<dbReference type="PIRSF" id="PIRSF001092">
    <property type="entry name" value="Alpha-L-fucosidase"/>
    <property type="match status" value="1"/>
</dbReference>
<keyword evidence="9" id="KW-1185">Reference proteome</keyword>
<evidence type="ECO:0000256" key="2">
    <source>
        <dbReference type="ARBA" id="ARBA00007951"/>
    </source>
</evidence>
<comment type="function">
    <text evidence="1">Alpha-L-fucosidase is responsible for hydrolyzing the alpha-1,6-linked fucose joined to the reducing-end N-acetylglucosamine of the carbohydrate moieties of glycoproteins.</text>
</comment>
<evidence type="ECO:0000313" key="9">
    <source>
        <dbReference type="Proteomes" id="UP000216074"/>
    </source>
</evidence>